<dbReference type="EMBL" id="JABCRE010000002">
    <property type="protein sequence ID" value="NMW31626.1"/>
    <property type="molecule type" value="Genomic_DNA"/>
</dbReference>
<evidence type="ECO:0000313" key="2">
    <source>
        <dbReference type="EMBL" id="NMW31626.1"/>
    </source>
</evidence>
<sequence>MKYFWASLALAGSALPASAQVADQLDCIATGYSAEQKAVLDAYVAAFEISDMDIKDRPLEVLAIIDERALECASEYGWSEEASEAAGLYQFSDLTADSIAQKHPEAKVVLDKIDTELPDAERERFWSIMTSATGAAGTEFQPTNADFMFIGTTILRFSPGISEDEQNIVGSLIGMEALLRHTEATFSEL</sequence>
<dbReference type="Proteomes" id="UP000561181">
    <property type="component" value="Unassembled WGS sequence"/>
</dbReference>
<proteinExistence type="predicted"/>
<keyword evidence="1" id="KW-0732">Signal</keyword>
<evidence type="ECO:0000256" key="1">
    <source>
        <dbReference type="SAM" id="SignalP"/>
    </source>
</evidence>
<organism evidence="2 3">
    <name type="scientific">Pontixanthobacter rizhaonensis</name>
    <dbReference type="NCBI Taxonomy" id="2730337"/>
    <lineage>
        <taxon>Bacteria</taxon>
        <taxon>Pseudomonadati</taxon>
        <taxon>Pseudomonadota</taxon>
        <taxon>Alphaproteobacteria</taxon>
        <taxon>Sphingomonadales</taxon>
        <taxon>Erythrobacteraceae</taxon>
        <taxon>Pontixanthobacter</taxon>
    </lineage>
</organism>
<accession>A0A848QQ33</accession>
<evidence type="ECO:0000313" key="3">
    <source>
        <dbReference type="Proteomes" id="UP000561181"/>
    </source>
</evidence>
<comment type="caution">
    <text evidence="2">The sequence shown here is derived from an EMBL/GenBank/DDBJ whole genome shotgun (WGS) entry which is preliminary data.</text>
</comment>
<dbReference type="RefSeq" id="WP_170011229.1">
    <property type="nucleotide sequence ID" value="NZ_JABCRE010000002.1"/>
</dbReference>
<protein>
    <submittedName>
        <fullName evidence="2">Uncharacterized protein</fullName>
    </submittedName>
</protein>
<reference evidence="2 3" key="1">
    <citation type="submission" date="2020-04" db="EMBL/GenBank/DDBJ databases">
        <authorList>
            <person name="Liu A."/>
        </authorList>
    </citation>
    <scope>NUCLEOTIDE SEQUENCE [LARGE SCALE GENOMIC DNA]</scope>
    <source>
        <strain evidence="2 3">RZ02</strain>
    </source>
</reference>
<feature type="signal peptide" evidence="1">
    <location>
        <begin position="1"/>
        <end position="19"/>
    </location>
</feature>
<feature type="chain" id="PRO_5032511334" evidence="1">
    <location>
        <begin position="20"/>
        <end position="189"/>
    </location>
</feature>
<keyword evidence="3" id="KW-1185">Reference proteome</keyword>
<name>A0A848QQ33_9SPHN</name>
<dbReference type="AlphaFoldDB" id="A0A848QQ33"/>
<gene>
    <name evidence="2" type="ORF">HKD42_06095</name>
</gene>